<dbReference type="Pfam" id="PF00528">
    <property type="entry name" value="BPD_transp_1"/>
    <property type="match status" value="1"/>
</dbReference>
<feature type="transmembrane region" description="Helical" evidence="7">
    <location>
        <begin position="23"/>
        <end position="47"/>
    </location>
</feature>
<name>A0A7C1K0A4_9CHLR</name>
<evidence type="ECO:0000259" key="8">
    <source>
        <dbReference type="PROSITE" id="PS50928"/>
    </source>
</evidence>
<keyword evidence="4 7" id="KW-0812">Transmembrane</keyword>
<dbReference type="PANTHER" id="PTHR43744:SF8">
    <property type="entry name" value="SN-GLYCEROL-3-PHOSPHATE TRANSPORT SYSTEM PERMEASE PROTEIN UGPE"/>
    <property type="match status" value="1"/>
</dbReference>
<dbReference type="PROSITE" id="PS50928">
    <property type="entry name" value="ABC_TM1"/>
    <property type="match status" value="1"/>
</dbReference>
<dbReference type="AlphaFoldDB" id="A0A7C1K0A4"/>
<evidence type="ECO:0000256" key="3">
    <source>
        <dbReference type="ARBA" id="ARBA00022475"/>
    </source>
</evidence>
<dbReference type="InterPro" id="IPR035906">
    <property type="entry name" value="MetI-like_sf"/>
</dbReference>
<organism evidence="9">
    <name type="scientific">Caldilinea aerophila</name>
    <dbReference type="NCBI Taxonomy" id="133453"/>
    <lineage>
        <taxon>Bacteria</taxon>
        <taxon>Bacillati</taxon>
        <taxon>Chloroflexota</taxon>
        <taxon>Caldilineae</taxon>
        <taxon>Caldilineales</taxon>
        <taxon>Caldilineaceae</taxon>
        <taxon>Caldilinea</taxon>
    </lineage>
</organism>
<dbReference type="PANTHER" id="PTHR43744">
    <property type="entry name" value="ABC TRANSPORTER PERMEASE PROTEIN MG189-RELATED-RELATED"/>
    <property type="match status" value="1"/>
</dbReference>
<reference evidence="9" key="1">
    <citation type="journal article" date="2020" name="mSystems">
        <title>Genome- and Community-Level Interaction Insights into Carbon Utilization and Element Cycling Functions of Hydrothermarchaeota in Hydrothermal Sediment.</title>
        <authorList>
            <person name="Zhou Z."/>
            <person name="Liu Y."/>
            <person name="Xu W."/>
            <person name="Pan J."/>
            <person name="Luo Z.H."/>
            <person name="Li M."/>
        </authorList>
    </citation>
    <scope>NUCLEOTIDE SEQUENCE [LARGE SCALE GENOMIC DNA]</scope>
    <source>
        <strain evidence="9">SpSt-289</strain>
    </source>
</reference>
<evidence type="ECO:0000256" key="1">
    <source>
        <dbReference type="ARBA" id="ARBA00004651"/>
    </source>
</evidence>
<feature type="transmembrane region" description="Helical" evidence="7">
    <location>
        <begin position="189"/>
        <end position="213"/>
    </location>
</feature>
<sequence length="369" mass="42164">MSEAQIRSNQRRRRLGMASRRRLLRVFALAVMLAYSLFTLFPFYALFVRSFVSTRDAAQLHLWIPEAAEVSMDMQVGNLGVFYNLDMAVLKEALGIPQSEFLMARTTLRQISERYDIPEERIRNFFEGFYTFNGWRTLLTGSLYGTTFWAALGRTLLITGISLMLAIILSIFTGYGLSGLQRRDQMLVYNLYLLQMVIPAMLILLPQFLIFQWFFRIFPGYNEPGPVRWGLQWLSIILINIKGTALSTMIFTSAISAIPKELEDSAYIDGASSWQYVRFILLPLLKVPIVSMVVIMLPLIYNQFLEPYVYLDPANSTLLPFIQSAVGQFSTNFQLIYSAILASIVPLVLVYLMFRRFFVEGVMAGAIKG</sequence>
<keyword evidence="6 7" id="KW-0472">Membrane</keyword>
<dbReference type="GO" id="GO:0055085">
    <property type="term" value="P:transmembrane transport"/>
    <property type="evidence" value="ECO:0007669"/>
    <property type="project" value="InterPro"/>
</dbReference>
<comment type="similarity">
    <text evidence="7">Belongs to the binding-protein-dependent transport system permease family.</text>
</comment>
<dbReference type="CDD" id="cd06261">
    <property type="entry name" value="TM_PBP2"/>
    <property type="match status" value="1"/>
</dbReference>
<comment type="caution">
    <text evidence="9">The sequence shown here is derived from an EMBL/GenBank/DDBJ whole genome shotgun (WGS) entry which is preliminary data.</text>
</comment>
<evidence type="ECO:0000256" key="4">
    <source>
        <dbReference type="ARBA" id="ARBA00022692"/>
    </source>
</evidence>
<feature type="transmembrane region" description="Helical" evidence="7">
    <location>
        <begin position="335"/>
        <end position="354"/>
    </location>
</feature>
<gene>
    <name evidence="9" type="ORF">ENQ20_09800</name>
</gene>
<proteinExistence type="inferred from homology"/>
<evidence type="ECO:0000256" key="5">
    <source>
        <dbReference type="ARBA" id="ARBA00022989"/>
    </source>
</evidence>
<dbReference type="EMBL" id="DSMG01000099">
    <property type="protein sequence ID" value="HDX31769.1"/>
    <property type="molecule type" value="Genomic_DNA"/>
</dbReference>
<comment type="subcellular location">
    <subcellularLocation>
        <location evidence="1 7">Cell membrane</location>
        <topology evidence="1 7">Multi-pass membrane protein</topology>
    </subcellularLocation>
</comment>
<dbReference type="InterPro" id="IPR000515">
    <property type="entry name" value="MetI-like"/>
</dbReference>
<dbReference type="Gene3D" id="1.10.3720.10">
    <property type="entry name" value="MetI-like"/>
    <property type="match status" value="1"/>
</dbReference>
<feature type="domain" description="ABC transmembrane type-1" evidence="8">
    <location>
        <begin position="152"/>
        <end position="354"/>
    </location>
</feature>
<feature type="transmembrane region" description="Helical" evidence="7">
    <location>
        <begin position="156"/>
        <end position="177"/>
    </location>
</feature>
<evidence type="ECO:0000313" key="9">
    <source>
        <dbReference type="EMBL" id="HDX31769.1"/>
    </source>
</evidence>
<evidence type="ECO:0000256" key="7">
    <source>
        <dbReference type="RuleBase" id="RU363032"/>
    </source>
</evidence>
<feature type="transmembrane region" description="Helical" evidence="7">
    <location>
        <begin position="233"/>
        <end position="258"/>
    </location>
</feature>
<keyword evidence="3" id="KW-1003">Cell membrane</keyword>
<keyword evidence="2 7" id="KW-0813">Transport</keyword>
<dbReference type="SUPFAM" id="SSF161098">
    <property type="entry name" value="MetI-like"/>
    <property type="match status" value="1"/>
</dbReference>
<evidence type="ECO:0000256" key="2">
    <source>
        <dbReference type="ARBA" id="ARBA00022448"/>
    </source>
</evidence>
<keyword evidence="5 7" id="KW-1133">Transmembrane helix</keyword>
<evidence type="ECO:0000256" key="6">
    <source>
        <dbReference type="ARBA" id="ARBA00023136"/>
    </source>
</evidence>
<feature type="transmembrane region" description="Helical" evidence="7">
    <location>
        <begin position="279"/>
        <end position="301"/>
    </location>
</feature>
<protein>
    <submittedName>
        <fullName evidence="9">Carbohydrate ABC transporter permease</fullName>
    </submittedName>
</protein>
<accession>A0A7C1K0A4</accession>
<dbReference type="GO" id="GO:0005886">
    <property type="term" value="C:plasma membrane"/>
    <property type="evidence" value="ECO:0007669"/>
    <property type="project" value="UniProtKB-SubCell"/>
</dbReference>